<sequence length="497" mass="55352">MSSANRCSVISLNLITETGKFIFNEPSTRAAFLLVTLLIKKSYMVLNAVGSTLTRVWNSVWHPPAIFSKKASEALPCSIMAAKACNTDALCHGLSSLYESEWRELENTPGTTDSGDIARRSYSLRNFAKTVDDRVPLSRNQGGLIIPYTDEEAMYYHGSDEAARAGDKILYFCTNEGCNRSYTFKKALSRHIRHECGKEPRFQCCYCGYKSLRAESVRSVGITPAVFLPVDMLPLVPQQDVPLQNLEAEDPLGDNEWYRPYIRNANGQFVRAETVDISSSSSSTDPVTRGRIHRPPDRMSFETVSRLREATGMSLSNNRNDTGSEDIVLSCPNEGCHRTFNQKKALYQHIKYGCRINTQHAEATNYGYFPVILSSPRSHEEITIDGYEEIDPLCVGGIISQRNLGSTEFDKDQIPVIITTSLAPQGIVSNDTCEETDPLADDTTHFHSKTGPSMVIKYLPETHHSQMESQETILLEAFNEQDPLNDGGLGLGYHASM</sequence>
<dbReference type="Proteomes" id="UP001239111">
    <property type="component" value="Chromosome 1"/>
</dbReference>
<evidence type="ECO:0000313" key="1">
    <source>
        <dbReference type="EMBL" id="KAJ8686891.1"/>
    </source>
</evidence>
<proteinExistence type="predicted"/>
<evidence type="ECO:0000313" key="2">
    <source>
        <dbReference type="Proteomes" id="UP001239111"/>
    </source>
</evidence>
<dbReference type="EMBL" id="CM056741">
    <property type="protein sequence ID" value="KAJ8686891.1"/>
    <property type="molecule type" value="Genomic_DNA"/>
</dbReference>
<accession>A0ACC2PVT2</accession>
<keyword evidence="2" id="KW-1185">Reference proteome</keyword>
<name>A0ACC2PVT2_9HYME</name>
<organism evidence="1 2">
    <name type="scientific">Eretmocerus hayati</name>
    <dbReference type="NCBI Taxonomy" id="131215"/>
    <lineage>
        <taxon>Eukaryota</taxon>
        <taxon>Metazoa</taxon>
        <taxon>Ecdysozoa</taxon>
        <taxon>Arthropoda</taxon>
        <taxon>Hexapoda</taxon>
        <taxon>Insecta</taxon>
        <taxon>Pterygota</taxon>
        <taxon>Neoptera</taxon>
        <taxon>Endopterygota</taxon>
        <taxon>Hymenoptera</taxon>
        <taxon>Apocrita</taxon>
        <taxon>Proctotrupomorpha</taxon>
        <taxon>Chalcidoidea</taxon>
        <taxon>Aphelinidae</taxon>
        <taxon>Aphelininae</taxon>
        <taxon>Eretmocerus</taxon>
    </lineage>
</organism>
<protein>
    <submittedName>
        <fullName evidence="1">Uncharacterized protein</fullName>
    </submittedName>
</protein>
<reference evidence="1" key="1">
    <citation type="submission" date="2023-04" db="EMBL/GenBank/DDBJ databases">
        <title>A chromosome-level genome assembly of the parasitoid wasp Eretmocerus hayati.</title>
        <authorList>
            <person name="Zhong Y."/>
            <person name="Liu S."/>
            <person name="Liu Y."/>
        </authorList>
    </citation>
    <scope>NUCLEOTIDE SEQUENCE</scope>
    <source>
        <strain evidence="1">ZJU_SS_LIU_2023</strain>
    </source>
</reference>
<comment type="caution">
    <text evidence="1">The sequence shown here is derived from an EMBL/GenBank/DDBJ whole genome shotgun (WGS) entry which is preliminary data.</text>
</comment>
<gene>
    <name evidence="1" type="ORF">QAD02_022685</name>
</gene>